<evidence type="ECO:0000313" key="2">
    <source>
        <dbReference type="Proteomes" id="UP000189114"/>
    </source>
</evidence>
<proteinExistence type="predicted"/>
<name>A0A1V3KKP1_9PAST</name>
<dbReference type="GeneID" id="85658423"/>
<dbReference type="Proteomes" id="UP000189114">
    <property type="component" value="Unassembled WGS sequence"/>
</dbReference>
<accession>A0A9X8YX96</accession>
<protein>
    <submittedName>
        <fullName evidence="1">Protein TadF</fullName>
    </submittedName>
</protein>
<comment type="caution">
    <text evidence="1">The sequence shown here is derived from an EMBL/GenBank/DDBJ whole genome shotgun (WGS) entry which is preliminary data.</text>
</comment>
<dbReference type="STRING" id="1906744.BKG89_05635"/>
<sequence length="183" mass="21512">MKDRNLINKFYRNNRGSVSIEFVFMLIFLAFIFAFLADLVIIRSTMGKLDNVSYSLVNILRERTQLYDREARINDQDLKEFEQLAKRLVYGDKESKKDLYIVLEHWQEGNSSSKRNSSQCKPYRKIDELSQLSPRSEINNERKIPLYQVTLCVETNSFFKALLLDKANQSWGMIRSSSFSVSR</sequence>
<reference evidence="2" key="1">
    <citation type="submission" date="2016-10" db="EMBL/GenBank/DDBJ databases">
        <title>Rodentibacter gen. nov. and new species.</title>
        <authorList>
            <person name="Christensen H."/>
        </authorList>
    </citation>
    <scope>NUCLEOTIDE SEQUENCE [LARGE SCALE GENOMIC DNA]</scope>
    <source>
        <strain evidence="2">Ppn152</strain>
    </source>
</reference>
<dbReference type="InterPro" id="IPR031582">
    <property type="entry name" value="TadF"/>
</dbReference>
<dbReference type="EMBL" id="MLAE01000098">
    <property type="protein sequence ID" value="OOF75276.1"/>
    <property type="molecule type" value="Genomic_DNA"/>
</dbReference>
<gene>
    <name evidence="1" type="ORF">BKG96_10755</name>
</gene>
<dbReference type="Pfam" id="PF16964">
    <property type="entry name" value="TadF"/>
    <property type="match status" value="1"/>
</dbReference>
<dbReference type="RefSeq" id="WP_077583138.1">
    <property type="nucleotide sequence ID" value="NZ_CP040863.1"/>
</dbReference>
<dbReference type="AlphaFoldDB" id="A0A1V3KKP1"/>
<accession>A0A1V3KKP1</accession>
<organism evidence="1 2">
    <name type="scientific">Rodentibacter caecimuris</name>
    <dbReference type="NCBI Taxonomy" id="1796644"/>
    <lineage>
        <taxon>Bacteria</taxon>
        <taxon>Pseudomonadati</taxon>
        <taxon>Pseudomonadota</taxon>
        <taxon>Gammaproteobacteria</taxon>
        <taxon>Pasteurellales</taxon>
        <taxon>Pasteurellaceae</taxon>
        <taxon>Rodentibacter</taxon>
    </lineage>
</organism>
<evidence type="ECO:0000313" key="1">
    <source>
        <dbReference type="EMBL" id="OOF75276.1"/>
    </source>
</evidence>